<dbReference type="RefSeq" id="WP_199390289.1">
    <property type="nucleotide sequence ID" value="NZ_JAEMHL010000009.1"/>
</dbReference>
<feature type="domain" description="Solute-binding protein family 3/N-terminal" evidence="3">
    <location>
        <begin position="33"/>
        <end position="258"/>
    </location>
</feature>
<dbReference type="SMART" id="SM00062">
    <property type="entry name" value="PBPb"/>
    <property type="match status" value="1"/>
</dbReference>
<dbReference type="Proteomes" id="UP000614714">
    <property type="component" value="Unassembled WGS sequence"/>
</dbReference>
<dbReference type="PANTHER" id="PTHR35936">
    <property type="entry name" value="MEMBRANE-BOUND LYTIC MUREIN TRANSGLYCOSYLASE F"/>
    <property type="match status" value="1"/>
</dbReference>
<dbReference type="Gene3D" id="3.40.190.10">
    <property type="entry name" value="Periplasmic binding protein-like II"/>
    <property type="match status" value="2"/>
</dbReference>
<dbReference type="InterPro" id="IPR001638">
    <property type="entry name" value="Solute-binding_3/MltF_N"/>
</dbReference>
<evidence type="ECO:0000256" key="1">
    <source>
        <dbReference type="ARBA" id="ARBA00022729"/>
    </source>
</evidence>
<dbReference type="PANTHER" id="PTHR35936:SF19">
    <property type="entry name" value="AMINO-ACID-BINDING PROTEIN YXEM-RELATED"/>
    <property type="match status" value="1"/>
</dbReference>
<keyword evidence="5" id="KW-1185">Reference proteome</keyword>
<evidence type="ECO:0000259" key="3">
    <source>
        <dbReference type="SMART" id="SM00062"/>
    </source>
</evidence>
<gene>
    <name evidence="4" type="ORF">JFN91_16530</name>
</gene>
<dbReference type="EMBL" id="JAEMHL010000009">
    <property type="protein sequence ID" value="MBJ6751825.1"/>
    <property type="molecule type" value="Genomic_DNA"/>
</dbReference>
<evidence type="ECO:0000313" key="4">
    <source>
        <dbReference type="EMBL" id="MBJ6751825.1"/>
    </source>
</evidence>
<name>A0ABS0YHQ4_9BACT</name>
<organism evidence="4 5">
    <name type="scientific">Geomonas anaerohicana</name>
    <dbReference type="NCBI Taxonomy" id="2798583"/>
    <lineage>
        <taxon>Bacteria</taxon>
        <taxon>Pseudomonadati</taxon>
        <taxon>Thermodesulfobacteriota</taxon>
        <taxon>Desulfuromonadia</taxon>
        <taxon>Geobacterales</taxon>
        <taxon>Geobacteraceae</taxon>
        <taxon>Geomonas</taxon>
    </lineage>
</organism>
<sequence length="261" mass="29257">MKVSTMTACLVLAVLLQSVLLHPALAGTGPACTSLVYSANPQYPPFHWAVGEKGFEGASIELLALALPKGVTARPVVYPWKRVLYLAEQGRIDLVVSLRKTPEREQYLLFTGHRSFPNPAVVFVRKDRTLPVRSWQDLKGHKGAISLGDSFGEEFDRYWRRELDIKEANTVVENLRRLDAGDVDYFITGKYPGTYYLDRIGNGRIVGLDTPVTGRSVYFAFSRKSPCALLVDEVSRRLEELEQDGTAQKLLEKYMKSHPAP</sequence>
<comment type="caution">
    <text evidence="4">The sequence shown here is derived from an EMBL/GenBank/DDBJ whole genome shotgun (WGS) entry which is preliminary data.</text>
</comment>
<protein>
    <submittedName>
        <fullName evidence="4">Transporter substrate-binding domain-containing protein</fullName>
    </submittedName>
</protein>
<dbReference type="Pfam" id="PF00497">
    <property type="entry name" value="SBP_bac_3"/>
    <property type="match status" value="1"/>
</dbReference>
<keyword evidence="1 2" id="KW-0732">Signal</keyword>
<dbReference type="SUPFAM" id="SSF53850">
    <property type="entry name" value="Periplasmic binding protein-like II"/>
    <property type="match status" value="1"/>
</dbReference>
<evidence type="ECO:0000313" key="5">
    <source>
        <dbReference type="Proteomes" id="UP000614714"/>
    </source>
</evidence>
<feature type="chain" id="PRO_5046936740" evidence="2">
    <location>
        <begin position="27"/>
        <end position="261"/>
    </location>
</feature>
<evidence type="ECO:0000256" key="2">
    <source>
        <dbReference type="SAM" id="SignalP"/>
    </source>
</evidence>
<accession>A0ABS0YHQ4</accession>
<proteinExistence type="predicted"/>
<feature type="signal peptide" evidence="2">
    <location>
        <begin position="1"/>
        <end position="26"/>
    </location>
</feature>
<reference evidence="4 5" key="1">
    <citation type="submission" date="2020-12" db="EMBL/GenBank/DDBJ databases">
        <title>Geomonas sp. Red421, isolated from paddy soil.</title>
        <authorList>
            <person name="Xu Z."/>
            <person name="Zhang Z."/>
            <person name="Masuda Y."/>
            <person name="Itoh H."/>
            <person name="Senoo K."/>
        </authorList>
    </citation>
    <scope>NUCLEOTIDE SEQUENCE [LARGE SCALE GENOMIC DNA]</scope>
    <source>
        <strain evidence="4 5">Red421</strain>
    </source>
</reference>